<dbReference type="PANTHER" id="PTHR23409:SF18">
    <property type="entry name" value="RIBONUCLEOSIDE-DIPHOSPHATE REDUCTASE SUBUNIT M2"/>
    <property type="match status" value="1"/>
</dbReference>
<dbReference type="UniPathway" id="UPA00326"/>
<dbReference type="AlphaFoldDB" id="A0A8J2Y4K2"/>
<accession>A0A8J2Y4K2</accession>
<dbReference type="EMBL" id="BMGH01000001">
    <property type="protein sequence ID" value="GGC95964.1"/>
    <property type="molecule type" value="Genomic_DNA"/>
</dbReference>
<feature type="binding site" evidence="4">
    <location>
        <position position="200"/>
    </location>
    <ligand>
        <name>Fe cation</name>
        <dbReference type="ChEBI" id="CHEBI:24875"/>
        <label>2</label>
    </ligand>
</feature>
<dbReference type="EC" id="1.17.4.1" evidence="2"/>
<feature type="binding site" evidence="4">
    <location>
        <position position="203"/>
    </location>
    <ligand>
        <name>Fe cation</name>
        <dbReference type="ChEBI" id="CHEBI:24875"/>
        <label>2</label>
    </ligand>
</feature>
<evidence type="ECO:0000256" key="4">
    <source>
        <dbReference type="PIRSR" id="PIRSR000355-2"/>
    </source>
</evidence>
<comment type="catalytic activity">
    <reaction evidence="2">
        <text>a 2'-deoxyribonucleoside 5'-diphosphate + [thioredoxin]-disulfide + H2O = a ribonucleoside 5'-diphosphate + [thioredoxin]-dithiol</text>
        <dbReference type="Rhea" id="RHEA:23252"/>
        <dbReference type="Rhea" id="RHEA-COMP:10698"/>
        <dbReference type="Rhea" id="RHEA-COMP:10700"/>
        <dbReference type="ChEBI" id="CHEBI:15377"/>
        <dbReference type="ChEBI" id="CHEBI:29950"/>
        <dbReference type="ChEBI" id="CHEBI:50058"/>
        <dbReference type="ChEBI" id="CHEBI:57930"/>
        <dbReference type="ChEBI" id="CHEBI:73316"/>
        <dbReference type="EC" id="1.17.4.1"/>
    </reaction>
</comment>
<evidence type="ECO:0000256" key="1">
    <source>
        <dbReference type="ARBA" id="ARBA00009303"/>
    </source>
</evidence>
<keyword evidence="6" id="KW-1185">Reference proteome</keyword>
<dbReference type="InterPro" id="IPR033909">
    <property type="entry name" value="RNR_small"/>
</dbReference>
<reference evidence="5" key="2">
    <citation type="submission" date="2020-09" db="EMBL/GenBank/DDBJ databases">
        <authorList>
            <person name="Sun Q."/>
            <person name="Zhou Y."/>
        </authorList>
    </citation>
    <scope>NUCLEOTIDE SEQUENCE</scope>
    <source>
        <strain evidence="5">CGMCC 1.12921</strain>
    </source>
</reference>
<name>A0A8J2Y4K2_9PROT</name>
<dbReference type="Gene3D" id="1.10.620.20">
    <property type="entry name" value="Ribonucleotide Reductase, subunit A"/>
    <property type="match status" value="1"/>
</dbReference>
<dbReference type="SUPFAM" id="SSF47240">
    <property type="entry name" value="Ferritin-like"/>
    <property type="match status" value="1"/>
</dbReference>
<evidence type="ECO:0000313" key="6">
    <source>
        <dbReference type="Proteomes" id="UP000613582"/>
    </source>
</evidence>
<comment type="function">
    <text evidence="2">Provides the precursors necessary for DNA synthesis. Catalyzes the biosynthesis of deoxyribonucleotides from the corresponding ribonucleotides.</text>
</comment>
<dbReference type="GO" id="GO:0009263">
    <property type="term" value="P:deoxyribonucleotide biosynthetic process"/>
    <property type="evidence" value="ECO:0007669"/>
    <property type="project" value="UniProtKB-KW"/>
</dbReference>
<protein>
    <recommendedName>
        <fullName evidence="2">Ribonucleoside-diphosphate reductase subunit beta</fullName>
        <ecNumber evidence="2">1.17.4.1</ecNumber>
    </recommendedName>
</protein>
<dbReference type="GO" id="GO:0004748">
    <property type="term" value="F:ribonucleoside-diphosphate reductase activity, thioredoxin disulfide as acceptor"/>
    <property type="evidence" value="ECO:0007669"/>
    <property type="project" value="UniProtKB-EC"/>
</dbReference>
<dbReference type="CDD" id="cd01049">
    <property type="entry name" value="RNRR2"/>
    <property type="match status" value="1"/>
</dbReference>
<evidence type="ECO:0000256" key="2">
    <source>
        <dbReference type="PIRNR" id="PIRNR000355"/>
    </source>
</evidence>
<feature type="binding site" evidence="4">
    <location>
        <position position="109"/>
    </location>
    <ligand>
        <name>Fe cation</name>
        <dbReference type="ChEBI" id="CHEBI:24875"/>
        <label>1</label>
    </ligand>
</feature>
<dbReference type="InterPro" id="IPR000358">
    <property type="entry name" value="RNR_small_fam"/>
</dbReference>
<dbReference type="NCBIfam" id="NF007186">
    <property type="entry name" value="PRK09614.1-5"/>
    <property type="match status" value="1"/>
</dbReference>
<comment type="similarity">
    <text evidence="1 2">Belongs to the ribonucleoside diphosphate reductase small chain family.</text>
</comment>
<evidence type="ECO:0000256" key="3">
    <source>
        <dbReference type="PIRSR" id="PIRSR000355-1"/>
    </source>
</evidence>
<evidence type="ECO:0000313" key="5">
    <source>
        <dbReference type="EMBL" id="GGC95964.1"/>
    </source>
</evidence>
<sequence>MSIITPNTPGLLTPSKSYKPFRYPWAYDFWKIQQQVHWLPEEVPLGEDCKDWNNKLSDGERNLLTQIFRFFTQSDIEVGGNYMENYMPLFKPVEVRMMLASFSNMETVHIAAYALLLETIGMPDSEFGAFMEYEEMAAKHDYLGRFGVETERDILTSMAVFGGFTEGLQLFASFAMLMNFPRFNKMKGMGQIVSWSVRDESLHCEGMMKLFHAFAKETDALTPAVKDDIADCCKTVVALEDKFIDLAFEAGEVEGMTPDDIKAYIRYIADWRMGQLELPKIYGIEKHPLPWLTEILNGVEHANFFEARATEYSKAATKGDWHGDSGVWAQFDQYKAKRDLVYGAGVGQAE</sequence>
<keyword evidence="2" id="KW-0215">Deoxyribonucleotide synthesis</keyword>
<dbReference type="InterPro" id="IPR012348">
    <property type="entry name" value="RNR-like"/>
</dbReference>
<comment type="cofactor">
    <cofactor evidence="2 4">
        <name>Fe cation</name>
        <dbReference type="ChEBI" id="CHEBI:24875"/>
    </cofactor>
    <text evidence="2 4">Binds 2 iron ions per subunit.</text>
</comment>
<proteinExistence type="inferred from homology"/>
<feature type="binding site" evidence="4">
    <location>
        <position position="106"/>
    </location>
    <ligand>
        <name>Fe cation</name>
        <dbReference type="ChEBI" id="CHEBI:24875"/>
        <label>1</label>
    </ligand>
</feature>
<dbReference type="Pfam" id="PF00268">
    <property type="entry name" value="Ribonuc_red_sm"/>
    <property type="match status" value="1"/>
</dbReference>
<dbReference type="GO" id="GO:0046872">
    <property type="term" value="F:metal ion binding"/>
    <property type="evidence" value="ECO:0007669"/>
    <property type="project" value="UniProtKB-KW"/>
</dbReference>
<gene>
    <name evidence="5" type="ORF">GCM10011342_00950</name>
</gene>
<keyword evidence="2" id="KW-0560">Oxidoreductase</keyword>
<dbReference type="PANTHER" id="PTHR23409">
    <property type="entry name" value="RIBONUCLEOSIDE-DIPHOSPHATE REDUCTASE SMALL CHAIN"/>
    <property type="match status" value="1"/>
</dbReference>
<feature type="binding site" evidence="4">
    <location>
        <position position="106"/>
    </location>
    <ligand>
        <name>Fe cation</name>
        <dbReference type="ChEBI" id="CHEBI:24875"/>
        <label>2</label>
    </ligand>
</feature>
<dbReference type="RefSeq" id="WP_188159342.1">
    <property type="nucleotide sequence ID" value="NZ_BMGH01000001.1"/>
</dbReference>
<keyword evidence="2 4" id="KW-0408">Iron</keyword>
<feature type="active site" evidence="3">
    <location>
        <position position="113"/>
    </location>
</feature>
<comment type="caution">
    <text evidence="5">The sequence shown here is derived from an EMBL/GenBank/DDBJ whole genome shotgun (WGS) entry which is preliminary data.</text>
</comment>
<dbReference type="InterPro" id="IPR009078">
    <property type="entry name" value="Ferritin-like_SF"/>
</dbReference>
<feature type="binding site" evidence="4">
    <location>
        <position position="166"/>
    </location>
    <ligand>
        <name>Fe cation</name>
        <dbReference type="ChEBI" id="CHEBI:24875"/>
        <label>2</label>
    </ligand>
</feature>
<dbReference type="PIRSF" id="PIRSF000355">
    <property type="entry name" value="NrdB"/>
    <property type="match status" value="1"/>
</dbReference>
<dbReference type="Proteomes" id="UP000613582">
    <property type="component" value="Unassembled WGS sequence"/>
</dbReference>
<keyword evidence="2 4" id="KW-0479">Metal-binding</keyword>
<reference evidence="5" key="1">
    <citation type="journal article" date="2014" name="Int. J. Syst. Evol. Microbiol.">
        <title>Complete genome sequence of Corynebacterium casei LMG S-19264T (=DSM 44701T), isolated from a smear-ripened cheese.</title>
        <authorList>
            <consortium name="US DOE Joint Genome Institute (JGI-PGF)"/>
            <person name="Walter F."/>
            <person name="Albersmeier A."/>
            <person name="Kalinowski J."/>
            <person name="Ruckert C."/>
        </authorList>
    </citation>
    <scope>NUCLEOTIDE SEQUENCE</scope>
    <source>
        <strain evidence="5">CGMCC 1.12921</strain>
    </source>
</reference>
<organism evidence="5 6">
    <name type="scientific">Aquisalinus flavus</name>
    <dbReference type="NCBI Taxonomy" id="1526572"/>
    <lineage>
        <taxon>Bacteria</taxon>
        <taxon>Pseudomonadati</taxon>
        <taxon>Pseudomonadota</taxon>
        <taxon>Alphaproteobacteria</taxon>
        <taxon>Parvularculales</taxon>
        <taxon>Parvularculaceae</taxon>
        <taxon>Aquisalinus</taxon>
    </lineage>
</organism>
<feature type="binding site" evidence="4">
    <location>
        <position position="75"/>
    </location>
    <ligand>
        <name>Fe cation</name>
        <dbReference type="ChEBI" id="CHEBI:24875"/>
        <label>1</label>
    </ligand>
</feature>